<dbReference type="PANTHER" id="PTHR24960:SF79">
    <property type="entry name" value="PHOTOSYSTEM I IRON-SULFUR CENTER"/>
    <property type="match status" value="1"/>
</dbReference>
<protein>
    <recommendedName>
        <fullName evidence="3">Ferredoxin</fullName>
    </recommendedName>
</protein>
<evidence type="ECO:0000256" key="4">
    <source>
        <dbReference type="ARBA" id="ARBA00022485"/>
    </source>
</evidence>
<dbReference type="InterPro" id="IPR017900">
    <property type="entry name" value="4Fe4S_Fe_S_CS"/>
</dbReference>
<dbReference type="InterPro" id="IPR050157">
    <property type="entry name" value="PSI_iron-sulfur_center"/>
</dbReference>
<keyword evidence="4" id="KW-0004">4Fe-4S</keyword>
<dbReference type="GO" id="GO:0046872">
    <property type="term" value="F:metal ion binding"/>
    <property type="evidence" value="ECO:0007669"/>
    <property type="project" value="UniProtKB-KW"/>
</dbReference>
<keyword evidence="6" id="KW-0408">Iron</keyword>
<dbReference type="InterPro" id="IPR011576">
    <property type="entry name" value="Pyridox_Oxase_N"/>
</dbReference>
<keyword evidence="5" id="KW-0479">Metal-binding</keyword>
<evidence type="ECO:0000256" key="3">
    <source>
        <dbReference type="ARBA" id="ARBA00013529"/>
    </source>
</evidence>
<organism evidence="9 10">
    <name type="scientific">Candidatus Scybalocola faecigallinarum</name>
    <dbReference type="NCBI Taxonomy" id="2840941"/>
    <lineage>
        <taxon>Bacteria</taxon>
        <taxon>Bacillati</taxon>
        <taxon>Bacillota</taxon>
        <taxon>Clostridia</taxon>
        <taxon>Lachnospirales</taxon>
        <taxon>Lachnospiraceae</taxon>
        <taxon>Lachnospiraceae incertae sedis</taxon>
        <taxon>Candidatus Scybalocola (ex Gilroy et al. 2021)</taxon>
    </lineage>
</organism>
<evidence type="ECO:0000256" key="1">
    <source>
        <dbReference type="ARBA" id="ARBA00001966"/>
    </source>
</evidence>
<sequence length="210" mass="23265">METKDYLKILRDEIHSAVIATVDGQGHPAARVIDIMLADDNSLYFITAKGKAFYKQLMDDPYVAISGMCGGEGSMNKKAISIQGRARNIGSQKLLEVFRENPYMAQIYPSQESRMALEVFQVDEGQGEFFDLSAKPVFRDTFVLGDRTKADRIPGGYRITDQCRGCGKCALTCPQNCIDISVRPAVIHQEHCLHCGNCLAVCSYGAVEKR</sequence>
<dbReference type="Pfam" id="PF01243">
    <property type="entry name" value="PNPOx_N"/>
    <property type="match status" value="1"/>
</dbReference>
<dbReference type="PROSITE" id="PS00198">
    <property type="entry name" value="4FE4S_FER_1"/>
    <property type="match status" value="1"/>
</dbReference>
<dbReference type="Gene3D" id="3.30.70.20">
    <property type="match status" value="1"/>
</dbReference>
<dbReference type="InterPro" id="IPR017896">
    <property type="entry name" value="4Fe4S_Fe-S-bd"/>
</dbReference>
<gene>
    <name evidence="9" type="ORF">IAB46_04635</name>
</gene>
<accession>A0A9D1JR02</accession>
<comment type="caution">
    <text evidence="9">The sequence shown here is derived from an EMBL/GenBank/DDBJ whole genome shotgun (WGS) entry which is preliminary data.</text>
</comment>
<feature type="domain" description="4Fe-4S ferredoxin-type" evidence="8">
    <location>
        <begin position="155"/>
        <end position="183"/>
    </location>
</feature>
<keyword evidence="7" id="KW-0411">Iron-sulfur</keyword>
<evidence type="ECO:0000256" key="2">
    <source>
        <dbReference type="ARBA" id="ARBA00003532"/>
    </source>
</evidence>
<dbReference type="GO" id="GO:0051539">
    <property type="term" value="F:4 iron, 4 sulfur cluster binding"/>
    <property type="evidence" value="ECO:0007669"/>
    <property type="project" value="UniProtKB-KW"/>
</dbReference>
<dbReference type="AlphaFoldDB" id="A0A9D1JR02"/>
<evidence type="ECO:0000313" key="10">
    <source>
        <dbReference type="Proteomes" id="UP000823927"/>
    </source>
</evidence>
<evidence type="ECO:0000259" key="8">
    <source>
        <dbReference type="PROSITE" id="PS51379"/>
    </source>
</evidence>
<dbReference type="Gene3D" id="2.30.110.10">
    <property type="entry name" value="Electron Transport, Fmn-binding Protein, Chain A"/>
    <property type="match status" value="1"/>
</dbReference>
<feature type="domain" description="4Fe-4S ferredoxin-type" evidence="8">
    <location>
        <begin position="184"/>
        <end position="210"/>
    </location>
</feature>
<reference evidence="9" key="2">
    <citation type="journal article" date="2021" name="PeerJ">
        <title>Extensive microbial diversity within the chicken gut microbiome revealed by metagenomics and culture.</title>
        <authorList>
            <person name="Gilroy R."/>
            <person name="Ravi A."/>
            <person name="Getino M."/>
            <person name="Pursley I."/>
            <person name="Horton D.L."/>
            <person name="Alikhan N.F."/>
            <person name="Baker D."/>
            <person name="Gharbi K."/>
            <person name="Hall N."/>
            <person name="Watson M."/>
            <person name="Adriaenssens E.M."/>
            <person name="Foster-Nyarko E."/>
            <person name="Jarju S."/>
            <person name="Secka A."/>
            <person name="Antonio M."/>
            <person name="Oren A."/>
            <person name="Chaudhuri R.R."/>
            <person name="La Ragione R."/>
            <person name="Hildebrand F."/>
            <person name="Pallen M.J."/>
        </authorList>
    </citation>
    <scope>NUCLEOTIDE SEQUENCE</scope>
    <source>
        <strain evidence="9">CHK178-757</strain>
    </source>
</reference>
<evidence type="ECO:0000256" key="5">
    <source>
        <dbReference type="ARBA" id="ARBA00022723"/>
    </source>
</evidence>
<proteinExistence type="predicted"/>
<evidence type="ECO:0000256" key="6">
    <source>
        <dbReference type="ARBA" id="ARBA00023004"/>
    </source>
</evidence>
<reference evidence="9" key="1">
    <citation type="submission" date="2020-10" db="EMBL/GenBank/DDBJ databases">
        <authorList>
            <person name="Gilroy R."/>
        </authorList>
    </citation>
    <scope>NUCLEOTIDE SEQUENCE</scope>
    <source>
        <strain evidence="9">CHK178-757</strain>
    </source>
</reference>
<dbReference type="SUPFAM" id="SSF50475">
    <property type="entry name" value="FMN-binding split barrel"/>
    <property type="match status" value="1"/>
</dbReference>
<name>A0A9D1JR02_9FIRM</name>
<dbReference type="SUPFAM" id="SSF54862">
    <property type="entry name" value="4Fe-4S ferredoxins"/>
    <property type="match status" value="1"/>
</dbReference>
<comment type="cofactor">
    <cofactor evidence="1">
        <name>[4Fe-4S] cluster</name>
        <dbReference type="ChEBI" id="CHEBI:49883"/>
    </cofactor>
</comment>
<dbReference type="Proteomes" id="UP000823927">
    <property type="component" value="Unassembled WGS sequence"/>
</dbReference>
<dbReference type="InterPro" id="IPR012349">
    <property type="entry name" value="Split_barrel_FMN-bd"/>
</dbReference>
<evidence type="ECO:0000313" key="9">
    <source>
        <dbReference type="EMBL" id="HIS46845.1"/>
    </source>
</evidence>
<dbReference type="Pfam" id="PF12838">
    <property type="entry name" value="Fer4_7"/>
    <property type="match status" value="1"/>
</dbReference>
<dbReference type="PROSITE" id="PS51379">
    <property type="entry name" value="4FE4S_FER_2"/>
    <property type="match status" value="2"/>
</dbReference>
<comment type="function">
    <text evidence="2">Ferredoxins are iron-sulfur proteins that transfer electrons in a wide variety of metabolic reactions.</text>
</comment>
<evidence type="ECO:0000256" key="7">
    <source>
        <dbReference type="ARBA" id="ARBA00023014"/>
    </source>
</evidence>
<dbReference type="PANTHER" id="PTHR24960">
    <property type="entry name" value="PHOTOSYSTEM I IRON-SULFUR CENTER-RELATED"/>
    <property type="match status" value="1"/>
</dbReference>
<dbReference type="EMBL" id="DVIT01000016">
    <property type="protein sequence ID" value="HIS46845.1"/>
    <property type="molecule type" value="Genomic_DNA"/>
</dbReference>